<dbReference type="InterPro" id="IPR022966">
    <property type="entry name" value="RNase_II/R_CS"/>
</dbReference>
<dbReference type="PROSITE" id="PS01175">
    <property type="entry name" value="RIBONUCLEASE_II"/>
    <property type="match status" value="1"/>
</dbReference>
<dbReference type="InterPro" id="IPR050180">
    <property type="entry name" value="RNR_Ribonuclease"/>
</dbReference>
<proteinExistence type="inferred from homology"/>
<dbReference type="Pfam" id="PF08206">
    <property type="entry name" value="OB_RNB"/>
    <property type="match status" value="1"/>
</dbReference>
<dbReference type="SMART" id="SM00357">
    <property type="entry name" value="CSP"/>
    <property type="match status" value="1"/>
</dbReference>
<keyword evidence="8 9" id="KW-0694">RNA-binding</keyword>
<keyword evidence="5 9" id="KW-0540">Nuclease</keyword>
<dbReference type="HAMAP" id="MF_01036">
    <property type="entry name" value="RNase_II"/>
    <property type="match status" value="1"/>
</dbReference>
<evidence type="ECO:0000256" key="9">
    <source>
        <dbReference type="HAMAP-Rule" id="MF_01036"/>
    </source>
</evidence>
<dbReference type="Pfam" id="PF00773">
    <property type="entry name" value="RNB"/>
    <property type="match status" value="1"/>
</dbReference>
<dbReference type="EMBL" id="BAABLF010000007">
    <property type="protein sequence ID" value="GAA5190068.1"/>
    <property type="molecule type" value="Genomic_DNA"/>
</dbReference>
<comment type="similarity">
    <text evidence="3 9">Belongs to the RNR ribonuclease family. RNase II subfamily.</text>
</comment>
<evidence type="ECO:0000256" key="8">
    <source>
        <dbReference type="ARBA" id="ARBA00022884"/>
    </source>
</evidence>
<organism evidence="12 13">
    <name type="scientific">Ferrimonas gelatinilytica</name>
    <dbReference type="NCBI Taxonomy" id="1255257"/>
    <lineage>
        <taxon>Bacteria</taxon>
        <taxon>Pseudomonadati</taxon>
        <taxon>Pseudomonadota</taxon>
        <taxon>Gammaproteobacteria</taxon>
        <taxon>Alteromonadales</taxon>
        <taxon>Ferrimonadaceae</taxon>
        <taxon>Ferrimonas</taxon>
    </lineage>
</organism>
<dbReference type="PANTHER" id="PTHR23355:SF37">
    <property type="entry name" value="EXORIBONUCLEASE 2"/>
    <property type="match status" value="1"/>
</dbReference>
<evidence type="ECO:0000313" key="13">
    <source>
        <dbReference type="Proteomes" id="UP001501600"/>
    </source>
</evidence>
<sequence>MFASQRRKSRMFQDNPLLQQLKAQIRETLPTVEGTIKATAKGYGFLETDKGESHFVPPPMMKKVVHGDRVSAVLRTENDKTSAEPETLIEPALDRFIARVKRFKGRLNVVPDHPLMREGIKARCKKSVNESELGEGDYVVAHLKRHPLREGDNSFIVELSELVAKSDDPHVPWWVILAKHNLAKVEPADPAGWQLAEDAERQDLTALPFVTIDAESTKDMDDALHVARTGLGWALTVAIADPTAYVQPGDAVDAEALKRAYTQYLPSYNVPMLPRQLADELCSLVEGADRPALCARIELAEDGAQQGAATFFLATIRSQGKLAYDKVSDRLEGVEGAWQPDSEVIAEQIDLLHQVANARTQWRHDHALVFPDRPDYRFEVDDQGNVLAIHVDHRRTANRIVEECMILANAACAERLGAAMGQGVFNSHAGLDPERIEQVVAMLAEHGLAYDAERLGTLSGYCELRRDLDSQESGYLDARIRRMQCFSEMAGTPMPHYGMGLQGYATWTSPIRKYSDMVNHRLLKAMIAGQDPVQSVDEALLAQLAQMRKLHRMCERHVGDWLYARYLKADAGSETQFDAEVIDLNRGGARVRLEVNGAVAFVPASLLSVDKKKLVISGDSGMAHFDEALVLKVADRLRVQITEVDVDQRSILAKPVSPLGQ</sequence>
<evidence type="ECO:0000256" key="7">
    <source>
        <dbReference type="ARBA" id="ARBA00022839"/>
    </source>
</evidence>
<keyword evidence="4 9" id="KW-0963">Cytoplasm</keyword>
<evidence type="ECO:0000313" key="12">
    <source>
        <dbReference type="EMBL" id="GAA5190068.1"/>
    </source>
</evidence>
<dbReference type="NCBIfam" id="TIGR00358">
    <property type="entry name" value="3_prime_RNase"/>
    <property type="match status" value="1"/>
</dbReference>
<dbReference type="NCBIfam" id="NF003455">
    <property type="entry name" value="PRK05054.1"/>
    <property type="match status" value="1"/>
</dbReference>
<feature type="domain" description="RNB" evidence="11">
    <location>
        <begin position="201"/>
        <end position="529"/>
    </location>
</feature>
<dbReference type="InterPro" id="IPR004476">
    <property type="entry name" value="RNase_II/RNase_R"/>
</dbReference>
<evidence type="ECO:0000256" key="5">
    <source>
        <dbReference type="ARBA" id="ARBA00022722"/>
    </source>
</evidence>
<dbReference type="Gene3D" id="2.40.50.140">
    <property type="entry name" value="Nucleic acid-binding proteins"/>
    <property type="match status" value="2"/>
</dbReference>
<evidence type="ECO:0000256" key="3">
    <source>
        <dbReference type="ARBA" id="ARBA00009925"/>
    </source>
</evidence>
<evidence type="ECO:0000259" key="11">
    <source>
        <dbReference type="SMART" id="SM00955"/>
    </source>
</evidence>
<comment type="function">
    <text evidence="9">Involved in mRNA degradation. Hydrolyzes single-stranded polyribonucleotides processively in the 3' to 5' direction.</text>
</comment>
<dbReference type="NCBIfam" id="TIGR02062">
    <property type="entry name" value="RNase_B"/>
    <property type="match status" value="1"/>
</dbReference>
<keyword evidence="13" id="KW-1185">Reference proteome</keyword>
<evidence type="ECO:0000259" key="10">
    <source>
        <dbReference type="SMART" id="SM00357"/>
    </source>
</evidence>
<dbReference type="Gene3D" id="2.40.50.640">
    <property type="match status" value="1"/>
</dbReference>
<keyword evidence="6 9" id="KW-0378">Hydrolase</keyword>
<dbReference type="PANTHER" id="PTHR23355">
    <property type="entry name" value="RIBONUCLEASE"/>
    <property type="match status" value="1"/>
</dbReference>
<evidence type="ECO:0000256" key="6">
    <source>
        <dbReference type="ARBA" id="ARBA00022801"/>
    </source>
</evidence>
<name>A0ABP9S312_9GAMM</name>
<dbReference type="InterPro" id="IPR001900">
    <property type="entry name" value="RNase_II/R"/>
</dbReference>
<protein>
    <recommendedName>
        <fullName evidence="9">Exoribonuclease 2</fullName>
        <ecNumber evidence="9">3.1.13.1</ecNumber>
    </recommendedName>
    <alternativeName>
        <fullName evidence="9">Exoribonuclease II</fullName>
        <shortName evidence="9">RNase II</shortName>
        <shortName evidence="9">Ribonuclease II</shortName>
    </alternativeName>
</protein>
<keyword evidence="7 9" id="KW-0269">Exonuclease</keyword>
<dbReference type="EC" id="3.1.13.1" evidence="9"/>
<gene>
    <name evidence="9 12" type="primary">rnb</name>
    <name evidence="12" type="ORF">GCM10025772_13910</name>
</gene>
<dbReference type="InterPro" id="IPR012340">
    <property type="entry name" value="NA-bd_OB-fold"/>
</dbReference>
<dbReference type="InterPro" id="IPR011129">
    <property type="entry name" value="CSD"/>
</dbReference>
<dbReference type="InterPro" id="IPR011804">
    <property type="entry name" value="RNase_II"/>
</dbReference>
<comment type="caution">
    <text evidence="12">The sequence shown here is derived from an EMBL/GenBank/DDBJ whole genome shotgun (WGS) entry which is preliminary data.</text>
</comment>
<evidence type="ECO:0000256" key="4">
    <source>
        <dbReference type="ARBA" id="ARBA00022490"/>
    </source>
</evidence>
<accession>A0ABP9S312</accession>
<comment type="subcellular location">
    <subcellularLocation>
        <location evidence="2 9">Cytoplasm</location>
    </subcellularLocation>
</comment>
<evidence type="ECO:0000256" key="1">
    <source>
        <dbReference type="ARBA" id="ARBA00001849"/>
    </source>
</evidence>
<dbReference type="InterPro" id="IPR013223">
    <property type="entry name" value="RNase_B_OB_dom"/>
</dbReference>
<feature type="domain" description="Cold-shock" evidence="10">
    <location>
        <begin position="33"/>
        <end position="89"/>
    </location>
</feature>
<comment type="catalytic activity">
    <reaction evidence="1 9">
        <text>Exonucleolytic cleavage in the 3'- to 5'-direction to yield nucleoside 5'-phosphates.</text>
        <dbReference type="EC" id="3.1.13.1"/>
    </reaction>
</comment>
<dbReference type="InterPro" id="IPR003029">
    <property type="entry name" value="S1_domain"/>
</dbReference>
<dbReference type="SUPFAM" id="SSF50249">
    <property type="entry name" value="Nucleic acid-binding proteins"/>
    <property type="match status" value="4"/>
</dbReference>
<dbReference type="SMART" id="SM00955">
    <property type="entry name" value="RNB"/>
    <property type="match status" value="1"/>
</dbReference>
<reference evidence="13" key="1">
    <citation type="journal article" date="2019" name="Int. J. Syst. Evol. Microbiol.">
        <title>The Global Catalogue of Microorganisms (GCM) 10K type strain sequencing project: providing services to taxonomists for standard genome sequencing and annotation.</title>
        <authorList>
            <consortium name="The Broad Institute Genomics Platform"/>
            <consortium name="The Broad Institute Genome Sequencing Center for Infectious Disease"/>
            <person name="Wu L."/>
            <person name="Ma J."/>
        </authorList>
    </citation>
    <scope>NUCLEOTIDE SEQUENCE [LARGE SCALE GENOMIC DNA]</scope>
    <source>
        <strain evidence="13">JCM 18720</strain>
    </source>
</reference>
<dbReference type="Pfam" id="PF00575">
    <property type="entry name" value="S1"/>
    <property type="match status" value="1"/>
</dbReference>
<evidence type="ECO:0000256" key="2">
    <source>
        <dbReference type="ARBA" id="ARBA00004496"/>
    </source>
</evidence>
<dbReference type="Proteomes" id="UP001501600">
    <property type="component" value="Unassembled WGS sequence"/>
</dbReference>